<dbReference type="PANTHER" id="PTHR35330">
    <property type="entry name" value="SIROHEME BIOSYNTHESIS PROTEIN MET8"/>
    <property type="match status" value="1"/>
</dbReference>
<sequence>MYDFPVFLSLSDMPVVIIGGGKIAFRKAVKLEPSGADITVVAPEFHADFEQWAPGKKITMIKDKARPEHISGAFLIISASGSREAINMLKAHHSPNQLINGADDKTFGNTAFPAVLKEKEFHIAVSTGGRSPRLAKAIKNHLYSIKNQLRHL</sequence>
<dbReference type="SUPFAM" id="SSF75615">
    <property type="entry name" value="Siroheme synthase middle domains-like"/>
    <property type="match status" value="1"/>
</dbReference>
<reference evidence="8 9" key="1">
    <citation type="submission" date="2018-09" db="EMBL/GenBank/DDBJ databases">
        <title>Genomic Encyclopedia of Archaeal and Bacterial Type Strains, Phase II (KMG-II): from individual species to whole genera.</title>
        <authorList>
            <person name="Goeker M."/>
        </authorList>
    </citation>
    <scope>NUCLEOTIDE SEQUENCE [LARGE SCALE GENOMIC DNA]</scope>
    <source>
        <strain evidence="8 9">DSM 17008</strain>
    </source>
</reference>
<keyword evidence="9" id="KW-1185">Reference proteome</keyword>
<dbReference type="GO" id="GO:0043115">
    <property type="term" value="F:precorrin-2 dehydrogenase activity"/>
    <property type="evidence" value="ECO:0007669"/>
    <property type="project" value="UniProtKB-EC"/>
</dbReference>
<dbReference type="PANTHER" id="PTHR35330:SF1">
    <property type="entry name" value="SIROHEME BIOSYNTHESIS PROTEIN MET8"/>
    <property type="match status" value="1"/>
</dbReference>
<keyword evidence="3" id="KW-0560">Oxidoreductase</keyword>
<evidence type="ECO:0000313" key="8">
    <source>
        <dbReference type="EMBL" id="RKD71087.1"/>
    </source>
</evidence>
<dbReference type="GO" id="GO:0019354">
    <property type="term" value="P:siroheme biosynthetic process"/>
    <property type="evidence" value="ECO:0007669"/>
    <property type="project" value="UniProtKB-UniPathway"/>
</dbReference>
<dbReference type="Pfam" id="PF13241">
    <property type="entry name" value="NAD_binding_7"/>
    <property type="match status" value="1"/>
</dbReference>
<dbReference type="Proteomes" id="UP000285120">
    <property type="component" value="Unassembled WGS sequence"/>
</dbReference>
<dbReference type="Gene3D" id="3.30.160.110">
    <property type="entry name" value="Siroheme synthase, domain 2"/>
    <property type="match status" value="1"/>
</dbReference>
<evidence type="ECO:0000256" key="5">
    <source>
        <dbReference type="ARBA" id="ARBA00023244"/>
    </source>
</evidence>
<evidence type="ECO:0000313" key="9">
    <source>
        <dbReference type="Proteomes" id="UP000285120"/>
    </source>
</evidence>
<dbReference type="UniPathway" id="UPA00262">
    <property type="reaction ID" value="UER00222"/>
</dbReference>
<evidence type="ECO:0000256" key="2">
    <source>
        <dbReference type="ARBA" id="ARBA00012400"/>
    </source>
</evidence>
<evidence type="ECO:0000256" key="4">
    <source>
        <dbReference type="ARBA" id="ARBA00023027"/>
    </source>
</evidence>
<dbReference type="InterPro" id="IPR006367">
    <property type="entry name" value="Sirohaem_synthase_N"/>
</dbReference>
<proteinExistence type="predicted"/>
<dbReference type="NCBIfam" id="TIGR01470">
    <property type="entry name" value="cysG_Nterm"/>
    <property type="match status" value="1"/>
</dbReference>
<dbReference type="SUPFAM" id="SSF51735">
    <property type="entry name" value="NAD(P)-binding Rossmann-fold domains"/>
    <property type="match status" value="1"/>
</dbReference>
<evidence type="ECO:0000256" key="6">
    <source>
        <dbReference type="ARBA" id="ARBA00047561"/>
    </source>
</evidence>
<keyword evidence="5" id="KW-0627">Porphyrin biosynthesis</keyword>
<name>A0A419UZG5_9BACL</name>
<accession>A0A419UZG5</accession>
<comment type="caution">
    <text evidence="8">The sequence shown here is derived from an EMBL/GenBank/DDBJ whole genome shotgun (WGS) entry which is preliminary data.</text>
</comment>
<evidence type="ECO:0000259" key="7">
    <source>
        <dbReference type="Pfam" id="PF14824"/>
    </source>
</evidence>
<gene>
    <name evidence="8" type="ORF">ATL39_2477</name>
</gene>
<evidence type="ECO:0000256" key="1">
    <source>
        <dbReference type="ARBA" id="ARBA00005010"/>
    </source>
</evidence>
<dbReference type="InterPro" id="IPR028281">
    <property type="entry name" value="Sirohaem_synthase_central"/>
</dbReference>
<dbReference type="EMBL" id="RAPK01000010">
    <property type="protein sequence ID" value="RKD71087.1"/>
    <property type="molecule type" value="Genomic_DNA"/>
</dbReference>
<dbReference type="GO" id="GO:0004325">
    <property type="term" value="F:ferrochelatase activity"/>
    <property type="evidence" value="ECO:0007669"/>
    <property type="project" value="InterPro"/>
</dbReference>
<dbReference type="OrthoDB" id="9773765at2"/>
<dbReference type="EC" id="1.3.1.76" evidence="2"/>
<evidence type="ECO:0000256" key="3">
    <source>
        <dbReference type="ARBA" id="ARBA00023002"/>
    </source>
</evidence>
<comment type="catalytic activity">
    <reaction evidence="6">
        <text>precorrin-2 + NAD(+) = sirohydrochlorin + NADH + 2 H(+)</text>
        <dbReference type="Rhea" id="RHEA:15613"/>
        <dbReference type="ChEBI" id="CHEBI:15378"/>
        <dbReference type="ChEBI" id="CHEBI:57540"/>
        <dbReference type="ChEBI" id="CHEBI:57945"/>
        <dbReference type="ChEBI" id="CHEBI:58351"/>
        <dbReference type="ChEBI" id="CHEBI:58827"/>
        <dbReference type="EC" id="1.3.1.76"/>
    </reaction>
</comment>
<dbReference type="Gene3D" id="3.40.50.720">
    <property type="entry name" value="NAD(P)-binding Rossmann-like Domain"/>
    <property type="match status" value="1"/>
</dbReference>
<feature type="domain" description="Siroheme synthase central" evidence="7">
    <location>
        <begin position="123"/>
        <end position="142"/>
    </location>
</feature>
<dbReference type="AlphaFoldDB" id="A0A419UZG5"/>
<dbReference type="RefSeq" id="WP_120193646.1">
    <property type="nucleotide sequence ID" value="NZ_RAPK01000010.1"/>
</dbReference>
<dbReference type="InterPro" id="IPR036291">
    <property type="entry name" value="NAD(P)-bd_dom_sf"/>
</dbReference>
<protein>
    <recommendedName>
        <fullName evidence="2">precorrin-2 dehydrogenase</fullName>
        <ecNumber evidence="2">1.3.1.76</ecNumber>
    </recommendedName>
</protein>
<comment type="pathway">
    <text evidence="1">Porphyrin-containing compound metabolism; siroheme biosynthesis; sirohydrochlorin from precorrin-2: step 1/1.</text>
</comment>
<keyword evidence="4" id="KW-0520">NAD</keyword>
<dbReference type="InterPro" id="IPR028161">
    <property type="entry name" value="Met8-like"/>
</dbReference>
<dbReference type="Pfam" id="PF14824">
    <property type="entry name" value="Sirohm_synth_M"/>
    <property type="match status" value="1"/>
</dbReference>
<organism evidence="8 9">
    <name type="scientific">Sinobaca qinghaiensis</name>
    <dbReference type="NCBI Taxonomy" id="342944"/>
    <lineage>
        <taxon>Bacteria</taxon>
        <taxon>Bacillati</taxon>
        <taxon>Bacillota</taxon>
        <taxon>Bacilli</taxon>
        <taxon>Bacillales</taxon>
        <taxon>Sporolactobacillaceae</taxon>
        <taxon>Sinobaca</taxon>
    </lineage>
</organism>